<dbReference type="AlphaFoldDB" id="A0A9J7BGW6"/>
<dbReference type="PANTHER" id="PTHR21037:SF2">
    <property type="entry name" value="SIMILAR TO NOVEL PROTEIN"/>
    <property type="match status" value="1"/>
</dbReference>
<evidence type="ECO:0000313" key="1">
    <source>
        <dbReference type="EMBL" id="UWZ81761.1"/>
    </source>
</evidence>
<gene>
    <name evidence="1" type="ORF">MOP44_14325</name>
</gene>
<sequence length="62" mass="6863">MPSPPLLDPEDYYIENGLLVFTAAYHRKRGYCCGNACRHCPYDHVNVPGSQCPPDPDPNAEG</sequence>
<dbReference type="InterPro" id="IPR040807">
    <property type="entry name" value="DUF5522"/>
</dbReference>
<organism evidence="1 2">
    <name type="scientific">Occallatibacter riparius</name>
    <dbReference type="NCBI Taxonomy" id="1002689"/>
    <lineage>
        <taxon>Bacteria</taxon>
        <taxon>Pseudomonadati</taxon>
        <taxon>Acidobacteriota</taxon>
        <taxon>Terriglobia</taxon>
        <taxon>Terriglobales</taxon>
        <taxon>Acidobacteriaceae</taxon>
        <taxon>Occallatibacter</taxon>
    </lineage>
</organism>
<reference evidence="1" key="1">
    <citation type="submission" date="2021-04" db="EMBL/GenBank/DDBJ databases">
        <title>Phylogenetic analysis of Acidobacteriaceae.</title>
        <authorList>
            <person name="Qiu L."/>
            <person name="Zhang Q."/>
        </authorList>
    </citation>
    <scope>NUCLEOTIDE SEQUENCE</scope>
    <source>
        <strain evidence="1">DSM 25168</strain>
    </source>
</reference>
<dbReference type="Proteomes" id="UP001059380">
    <property type="component" value="Chromosome"/>
</dbReference>
<dbReference type="EMBL" id="CP093313">
    <property type="protein sequence ID" value="UWZ81761.1"/>
    <property type="molecule type" value="Genomic_DNA"/>
</dbReference>
<protein>
    <submittedName>
        <fullName evidence="1">DUF5522 domain-containing protein</fullName>
    </submittedName>
</protein>
<proteinExistence type="predicted"/>
<evidence type="ECO:0000313" key="2">
    <source>
        <dbReference type="Proteomes" id="UP001059380"/>
    </source>
</evidence>
<dbReference type="Pfam" id="PF17653">
    <property type="entry name" value="DUF5522"/>
    <property type="match status" value="1"/>
</dbReference>
<keyword evidence="2" id="KW-1185">Reference proteome</keyword>
<dbReference type="PANTHER" id="PTHR21037">
    <property type="entry name" value="39S RIBOSOMAL PROTEIN L14, MITOCHONDRIAL"/>
    <property type="match status" value="1"/>
</dbReference>
<name>A0A9J7BGW6_9BACT</name>
<dbReference type="KEGG" id="orp:MOP44_14325"/>
<dbReference type="RefSeq" id="WP_260790646.1">
    <property type="nucleotide sequence ID" value="NZ_CP093313.1"/>
</dbReference>
<accession>A0A9J7BGW6</accession>